<gene>
    <name evidence="11" type="ORF">Strain138_002276</name>
    <name evidence="12" type="ORF">Strain318_002275</name>
</gene>
<evidence type="ECO:0000256" key="5">
    <source>
        <dbReference type="ARBA" id="ARBA00018141"/>
    </source>
</evidence>
<dbReference type="Gene3D" id="3.30.479.10">
    <property type="entry name" value="6-pyruvoyl tetrahydropterin synthase/QueD"/>
    <property type="match status" value="1"/>
</dbReference>
<keyword evidence="13" id="KW-1185">Reference proteome</keyword>
<dbReference type="EMBL" id="CP130612">
    <property type="protein sequence ID" value="WKW12965.1"/>
    <property type="molecule type" value="Genomic_DNA"/>
</dbReference>
<dbReference type="EMBL" id="CP130613">
    <property type="protein sequence ID" value="WKW15872.1"/>
    <property type="molecule type" value="Genomic_DNA"/>
</dbReference>
<evidence type="ECO:0000256" key="10">
    <source>
        <dbReference type="ARBA" id="ARBA00048807"/>
    </source>
</evidence>
<dbReference type="PANTHER" id="PTHR12589:SF7">
    <property type="entry name" value="6-PYRUVOYL TETRAHYDROBIOPTERIN SYNTHASE"/>
    <property type="match status" value="1"/>
</dbReference>
<dbReference type="PANTHER" id="PTHR12589">
    <property type="entry name" value="PYRUVOYL TETRAHYDROBIOPTERIN SYNTHASE"/>
    <property type="match status" value="1"/>
</dbReference>
<evidence type="ECO:0000256" key="4">
    <source>
        <dbReference type="ARBA" id="ARBA00012982"/>
    </source>
</evidence>
<dbReference type="SUPFAM" id="SSF55620">
    <property type="entry name" value="Tetrahydrobiopterin biosynthesis enzymes-like"/>
    <property type="match status" value="1"/>
</dbReference>
<sequence>MRATLTRRVTFSAAHRYRRPEWTDAQNAAAFGPCAHPNWHGHTYNVDVTIGGEIDPQTGFCADLFALDTALKREVFDKLDHRNLVLDVPEFAEGKAIPSSENLAVWVAEKMQAALGSGSKVMRVRVSEAPGLWAEVEPG</sequence>
<evidence type="ECO:0000256" key="6">
    <source>
        <dbReference type="ARBA" id="ARBA00022723"/>
    </source>
</evidence>
<proteinExistence type="inferred from homology"/>
<evidence type="ECO:0000256" key="3">
    <source>
        <dbReference type="ARBA" id="ARBA00008900"/>
    </source>
</evidence>
<comment type="cofactor">
    <cofactor evidence="1">
        <name>Zn(2+)</name>
        <dbReference type="ChEBI" id="CHEBI:29105"/>
    </cofactor>
</comment>
<organism evidence="12 13">
    <name type="scientific">Pseudogemmatithrix spongiicola</name>
    <dbReference type="NCBI Taxonomy" id="3062599"/>
    <lineage>
        <taxon>Bacteria</taxon>
        <taxon>Pseudomonadati</taxon>
        <taxon>Gemmatimonadota</taxon>
        <taxon>Gemmatimonadia</taxon>
        <taxon>Gemmatimonadales</taxon>
        <taxon>Gemmatimonadaceae</taxon>
        <taxon>Pseudogemmatithrix</taxon>
    </lineage>
</organism>
<protein>
    <recommendedName>
        <fullName evidence="5">6-carboxy-5,6,7,8-tetrahydropterin synthase</fullName>
        <ecNumber evidence="4">4.1.2.50</ecNumber>
    </recommendedName>
    <alternativeName>
        <fullName evidence="9">Queuosine biosynthesis protein QueD</fullName>
    </alternativeName>
</protein>
<evidence type="ECO:0000256" key="8">
    <source>
        <dbReference type="ARBA" id="ARBA00023239"/>
    </source>
</evidence>
<keyword evidence="7" id="KW-0862">Zinc</keyword>
<accession>A0AA49K1W2</accession>
<dbReference type="RefSeq" id="WP_367885832.1">
    <property type="nucleotide sequence ID" value="NZ_CP130612.1"/>
</dbReference>
<dbReference type="EC" id="4.1.2.50" evidence="4"/>
<evidence type="ECO:0000313" key="12">
    <source>
        <dbReference type="EMBL" id="WKW15872.1"/>
    </source>
</evidence>
<comment type="similarity">
    <text evidence="3">Belongs to the PTPS family. QueD subfamily.</text>
</comment>
<comment type="catalytic activity">
    <reaction evidence="10">
        <text>7,8-dihydroneopterin 3'-triphosphate + H2O = 6-carboxy-5,6,7,8-tetrahydropterin + triphosphate + acetaldehyde + 2 H(+)</text>
        <dbReference type="Rhea" id="RHEA:27966"/>
        <dbReference type="ChEBI" id="CHEBI:15343"/>
        <dbReference type="ChEBI" id="CHEBI:15377"/>
        <dbReference type="ChEBI" id="CHEBI:15378"/>
        <dbReference type="ChEBI" id="CHEBI:18036"/>
        <dbReference type="ChEBI" id="CHEBI:58462"/>
        <dbReference type="ChEBI" id="CHEBI:61032"/>
        <dbReference type="EC" id="4.1.2.50"/>
    </reaction>
</comment>
<dbReference type="InterPro" id="IPR007115">
    <property type="entry name" value="6-PTP_synth/QueD"/>
</dbReference>
<accession>A0AA49JW41</accession>
<dbReference type="Pfam" id="PF01242">
    <property type="entry name" value="PTPS"/>
    <property type="match status" value="1"/>
</dbReference>
<dbReference type="GO" id="GO:0070497">
    <property type="term" value="F:6-carboxytetrahydropterin synthase activity"/>
    <property type="evidence" value="ECO:0007669"/>
    <property type="project" value="UniProtKB-EC"/>
</dbReference>
<dbReference type="GO" id="GO:0046872">
    <property type="term" value="F:metal ion binding"/>
    <property type="evidence" value="ECO:0007669"/>
    <property type="project" value="UniProtKB-KW"/>
</dbReference>
<keyword evidence="6" id="KW-0479">Metal-binding</keyword>
<evidence type="ECO:0000256" key="9">
    <source>
        <dbReference type="ARBA" id="ARBA00031449"/>
    </source>
</evidence>
<evidence type="ECO:0000256" key="1">
    <source>
        <dbReference type="ARBA" id="ARBA00001947"/>
    </source>
</evidence>
<dbReference type="Proteomes" id="UP001229955">
    <property type="component" value="Chromosome"/>
</dbReference>
<evidence type="ECO:0000256" key="2">
    <source>
        <dbReference type="ARBA" id="ARBA00005061"/>
    </source>
</evidence>
<dbReference type="KEGG" id="pspc:Strain318_002275"/>
<evidence type="ECO:0000313" key="11">
    <source>
        <dbReference type="EMBL" id="WKW12965.1"/>
    </source>
</evidence>
<evidence type="ECO:0000256" key="7">
    <source>
        <dbReference type="ARBA" id="ARBA00022833"/>
    </source>
</evidence>
<name>A0AA49K1W2_9BACT</name>
<keyword evidence="8" id="KW-0456">Lyase</keyword>
<dbReference type="AlphaFoldDB" id="A0AA49K1W2"/>
<comment type="pathway">
    <text evidence="2">Purine metabolism; 7-cyano-7-deazaguanine biosynthesis.</text>
</comment>
<evidence type="ECO:0000313" key="13">
    <source>
        <dbReference type="Proteomes" id="UP001229955"/>
    </source>
</evidence>
<reference evidence="12" key="1">
    <citation type="submission" date="2023-07" db="EMBL/GenBank/DDBJ databases">
        <authorList>
            <person name="Haufschild T."/>
            <person name="Kallscheuer N."/>
            <person name="Hammer J."/>
            <person name="Kohn T."/>
            <person name="Kabuu M."/>
            <person name="Jogler M."/>
            <person name="Wohfarth N."/>
            <person name="Heuer A."/>
            <person name="Rohde M."/>
            <person name="van Teeseling M.C.F."/>
            <person name="Jogler C."/>
        </authorList>
    </citation>
    <scope>NUCLEOTIDE SEQUENCE</scope>
    <source>
        <strain evidence="11">Strain 138</strain>
        <strain evidence="12">Strain 318</strain>
    </source>
</reference>
<dbReference type="InterPro" id="IPR038418">
    <property type="entry name" value="6-PTP_synth/QueD_sf"/>
</dbReference>